<sequence length="144" mass="16013">MLCSHFLTHSDTVISKNSNFYIKGNIYFNTFSTCIKYGIISAGEKCDEVKRCTMSASQCSLSDQADSANVARYTAINYGAISLASFHTLNSTCSSWLMATSSIVHVIDRKATLIYYFSTCLPLLMLPSTLAKARNCIMSSYYMR</sequence>
<name>A0A811VMV7_CERCA</name>
<protein>
    <submittedName>
        <fullName evidence="1">(Mediterranean fruit fly) hypothetical protein</fullName>
    </submittedName>
</protein>
<evidence type="ECO:0000313" key="2">
    <source>
        <dbReference type="Proteomes" id="UP000606786"/>
    </source>
</evidence>
<evidence type="ECO:0000313" key="1">
    <source>
        <dbReference type="EMBL" id="CAD7015453.1"/>
    </source>
</evidence>
<dbReference type="AlphaFoldDB" id="A0A811VMV7"/>
<comment type="caution">
    <text evidence="1">The sequence shown here is derived from an EMBL/GenBank/DDBJ whole genome shotgun (WGS) entry which is preliminary data.</text>
</comment>
<gene>
    <name evidence="1" type="ORF">CCAP1982_LOCUS23393</name>
</gene>
<reference evidence="1" key="1">
    <citation type="submission" date="2020-11" db="EMBL/GenBank/DDBJ databases">
        <authorList>
            <person name="Whitehead M."/>
        </authorList>
    </citation>
    <scope>NUCLEOTIDE SEQUENCE</scope>
    <source>
        <strain evidence="1">EGII</strain>
    </source>
</reference>
<organism evidence="1 2">
    <name type="scientific">Ceratitis capitata</name>
    <name type="common">Mediterranean fruit fly</name>
    <name type="synonym">Tephritis capitata</name>
    <dbReference type="NCBI Taxonomy" id="7213"/>
    <lineage>
        <taxon>Eukaryota</taxon>
        <taxon>Metazoa</taxon>
        <taxon>Ecdysozoa</taxon>
        <taxon>Arthropoda</taxon>
        <taxon>Hexapoda</taxon>
        <taxon>Insecta</taxon>
        <taxon>Pterygota</taxon>
        <taxon>Neoptera</taxon>
        <taxon>Endopterygota</taxon>
        <taxon>Diptera</taxon>
        <taxon>Brachycera</taxon>
        <taxon>Muscomorpha</taxon>
        <taxon>Tephritoidea</taxon>
        <taxon>Tephritidae</taxon>
        <taxon>Ceratitis</taxon>
        <taxon>Ceratitis</taxon>
    </lineage>
</organism>
<dbReference type="Proteomes" id="UP000606786">
    <property type="component" value="Unassembled WGS sequence"/>
</dbReference>
<proteinExistence type="predicted"/>
<dbReference type="EMBL" id="CAJHJT010000056">
    <property type="protein sequence ID" value="CAD7015453.1"/>
    <property type="molecule type" value="Genomic_DNA"/>
</dbReference>
<keyword evidence="2" id="KW-1185">Reference proteome</keyword>
<accession>A0A811VMV7</accession>